<protein>
    <submittedName>
        <fullName evidence="1">Uncharacterized protein</fullName>
    </submittedName>
</protein>
<dbReference type="RefSeq" id="WP_261919596.1">
    <property type="nucleotide sequence ID" value="NZ_CP022011.1"/>
</dbReference>
<reference evidence="1" key="1">
    <citation type="submission" date="2017-06" db="EMBL/GenBank/DDBJ databases">
        <title>Genome sequencing of pathogenic and non-pathogenic strains within Bisgaard taxon 40.</title>
        <authorList>
            <person name="Ladner J.T."/>
            <person name="Lovett S.P."/>
            <person name="Koroleva G."/>
            <person name="Lorch J.M."/>
        </authorList>
    </citation>
    <scope>NUCLEOTIDE SEQUENCE</scope>
    <source>
        <strain evidence="1">27576-1-I1</strain>
    </source>
</reference>
<dbReference type="PROSITE" id="PS51257">
    <property type="entry name" value="PROKAR_LIPOPROTEIN"/>
    <property type="match status" value="1"/>
</dbReference>
<evidence type="ECO:0000313" key="2">
    <source>
        <dbReference type="Proteomes" id="UP000955338"/>
    </source>
</evidence>
<dbReference type="AlphaFoldDB" id="A0A8E3MFN9"/>
<gene>
    <name evidence="1" type="ORF">CEP48_02340</name>
</gene>
<name>A0A8E3MFN9_9PAST</name>
<organism evidence="1 2">
    <name type="scientific">Mergibacter septicus</name>
    <dbReference type="NCBI Taxonomy" id="221402"/>
    <lineage>
        <taxon>Bacteria</taxon>
        <taxon>Pseudomonadati</taxon>
        <taxon>Pseudomonadota</taxon>
        <taxon>Gammaproteobacteria</taxon>
        <taxon>Pasteurellales</taxon>
        <taxon>Pasteurellaceae</taxon>
        <taxon>Mergibacter</taxon>
    </lineage>
</organism>
<sequence length="430" mass="49327">MKRFSILLSIFLVMSLSSCGYIKEKLSQKVEKELAEKNIQLSSKDIDVSFFPPKIKVEKLSYIIPEKNSSGVLQVPHAQINFNYSAILSSNPIIEELSLEKGTFFLYSPQLQKSEVLLTDINAKVEPQAGWKVLKIQAQAKDFNHNQFDLTGNLLPLENSIGLEKIKGIVELKKNILFPQKKITLEIAKGKFEYAPTQYLLLQQIKINQAEITQFELKSIKQGYHFTTQWNLKENLSGTVIKQQVNNQEQLKIGINSNYFNSEILSKLLGRESWVDGVFRFNSDIIWRNDMADYAEISFESLLPGKIHNIGLAPLLSKYFKVLSHNQQDKNITIFDKLGVKAVWQNQHFNLNNFQLSVAKINLNGHGIVEPNQNQCDFLLKTSTDDSRYQDIPISIHIFGDCRSPQYKIDLNETLKQNLRSRLKSFLQKL</sequence>
<evidence type="ECO:0000313" key="1">
    <source>
        <dbReference type="EMBL" id="QDJ14323.1"/>
    </source>
</evidence>
<accession>A0A8E3MFN9</accession>
<proteinExistence type="predicted"/>
<dbReference type="Proteomes" id="UP000955338">
    <property type="component" value="Chromosome"/>
</dbReference>
<keyword evidence="2" id="KW-1185">Reference proteome</keyword>
<dbReference type="EMBL" id="CP022011">
    <property type="protein sequence ID" value="QDJ14323.1"/>
    <property type="molecule type" value="Genomic_DNA"/>
</dbReference>